<reference evidence="1" key="1">
    <citation type="submission" date="2022-02" db="EMBL/GenBank/DDBJ databases">
        <title>Plant Genome Project.</title>
        <authorList>
            <person name="Zhang R.-G."/>
        </authorList>
    </citation>
    <scope>NUCLEOTIDE SEQUENCE</scope>
    <source>
        <strain evidence="1">AT1</strain>
    </source>
</reference>
<name>A0ACC0NLL5_RHOML</name>
<dbReference type="Proteomes" id="UP001062846">
    <property type="component" value="Chromosome 5"/>
</dbReference>
<keyword evidence="2" id="KW-1185">Reference proteome</keyword>
<sequence>MWEALVALVLDRGESERECTDYWEAPLVLLNIGFQIQTAGKSRDWDPDLHRDPTWKGKRSTPLLLAEASQLRSREKEEKCTSKFWERSFIKPSSPKSDRPSEEPRREKEEAEEDHRPHPPPPPATPTTTPGDSHQPHPPRSATTTSLTLHFRRPPVAVKISWAQQRYHHRRRYPTTKYGFPIYSAKAVRFRMQHPRSPIGIGSDSGECDILRSIPCHPKYNVYWSYHFIAHASNASYQHRLQMGGVSIVENMLTDGWSKHQRSNSCGIAGGHGMLEDGKRRRFPQLKQSSKDAESFRGKEE</sequence>
<accession>A0ACC0NLL5</accession>
<protein>
    <submittedName>
        <fullName evidence="1">Uncharacterized protein</fullName>
    </submittedName>
</protein>
<organism evidence="1 2">
    <name type="scientific">Rhododendron molle</name>
    <name type="common">Chinese azalea</name>
    <name type="synonym">Azalea mollis</name>
    <dbReference type="NCBI Taxonomy" id="49168"/>
    <lineage>
        <taxon>Eukaryota</taxon>
        <taxon>Viridiplantae</taxon>
        <taxon>Streptophyta</taxon>
        <taxon>Embryophyta</taxon>
        <taxon>Tracheophyta</taxon>
        <taxon>Spermatophyta</taxon>
        <taxon>Magnoliopsida</taxon>
        <taxon>eudicotyledons</taxon>
        <taxon>Gunneridae</taxon>
        <taxon>Pentapetalae</taxon>
        <taxon>asterids</taxon>
        <taxon>Ericales</taxon>
        <taxon>Ericaceae</taxon>
        <taxon>Ericoideae</taxon>
        <taxon>Rhodoreae</taxon>
        <taxon>Rhododendron</taxon>
    </lineage>
</organism>
<evidence type="ECO:0000313" key="2">
    <source>
        <dbReference type="Proteomes" id="UP001062846"/>
    </source>
</evidence>
<comment type="caution">
    <text evidence="1">The sequence shown here is derived from an EMBL/GenBank/DDBJ whole genome shotgun (WGS) entry which is preliminary data.</text>
</comment>
<evidence type="ECO:0000313" key="1">
    <source>
        <dbReference type="EMBL" id="KAI8553388.1"/>
    </source>
</evidence>
<proteinExistence type="predicted"/>
<dbReference type="EMBL" id="CM046392">
    <property type="protein sequence ID" value="KAI8553388.1"/>
    <property type="molecule type" value="Genomic_DNA"/>
</dbReference>
<gene>
    <name evidence="1" type="ORF">RHMOL_Rhmol05G0012000</name>
</gene>